<comment type="similarity">
    <text evidence="1">Belongs to the RMD1/sif2 family.</text>
</comment>
<dbReference type="GO" id="GO:0005739">
    <property type="term" value="C:mitochondrion"/>
    <property type="evidence" value="ECO:0007669"/>
    <property type="project" value="UniProtKB-ARBA"/>
</dbReference>
<dbReference type="PANTHER" id="PTHR16255:SF1">
    <property type="entry name" value="REQUIRED FOR MEIOTIC NUCLEAR DIVISION PROTEIN 1 HOMOLOG"/>
    <property type="match status" value="1"/>
</dbReference>
<evidence type="ECO:0000313" key="5">
    <source>
        <dbReference type="Proteomes" id="UP000001460"/>
    </source>
</evidence>
<organism evidence="4 5">
    <name type="scientific">Cryptosporidium muris (strain RN66)</name>
    <dbReference type="NCBI Taxonomy" id="441375"/>
    <lineage>
        <taxon>Eukaryota</taxon>
        <taxon>Sar</taxon>
        <taxon>Alveolata</taxon>
        <taxon>Apicomplexa</taxon>
        <taxon>Conoidasida</taxon>
        <taxon>Coccidia</taxon>
        <taxon>Eucoccidiorida</taxon>
        <taxon>Eimeriorina</taxon>
        <taxon>Cryptosporidiidae</taxon>
        <taxon>Cryptosporidium</taxon>
    </lineage>
</organism>
<dbReference type="EMBL" id="DS989726">
    <property type="protein sequence ID" value="EEA05040.1"/>
    <property type="molecule type" value="Genomic_DNA"/>
</dbReference>
<dbReference type="OMA" id="QANRITW"/>
<keyword evidence="2" id="KW-1133">Transmembrane helix</keyword>
<gene>
    <name evidence="4" type="ORF">CMU_041100</name>
</gene>
<evidence type="ECO:0000256" key="1">
    <source>
        <dbReference type="ARBA" id="ARBA00008306"/>
    </source>
</evidence>
<dbReference type="InterPro" id="IPR051624">
    <property type="entry name" value="RMD1/Sad1-interacting"/>
</dbReference>
<dbReference type="AlphaFoldDB" id="B6A9Z9"/>
<dbReference type="GeneID" id="6994409"/>
<proteinExistence type="inferred from homology"/>
<dbReference type="Proteomes" id="UP000001460">
    <property type="component" value="Unassembled WGS sequence"/>
</dbReference>
<keyword evidence="2" id="KW-0812">Transmembrane</keyword>
<dbReference type="VEuPathDB" id="CryptoDB:CMU_041100"/>
<feature type="domain" description="DUF155" evidence="3">
    <location>
        <begin position="288"/>
        <end position="492"/>
    </location>
</feature>
<evidence type="ECO:0000313" key="4">
    <source>
        <dbReference type="EMBL" id="EEA05040.1"/>
    </source>
</evidence>
<accession>B6A9Z9</accession>
<dbReference type="Pfam" id="PF02582">
    <property type="entry name" value="DUF155"/>
    <property type="match status" value="1"/>
</dbReference>
<sequence>MYKKFDFRPEVLQTNGNKVPNRGVPRQYSNRGLQYRIERRFGRSIRNRSSKVWPKFGKFDLESLENTNYWISEGEYIYKFQVVRGFCPCEHYDLESLYSALQRHNYFCWYADKEKQILVFNLTPYLDKLEITWKLQGRSGRVLFPAGIYESSQCGYNEITTGDTKPNRIFCGVNELVNTLNKCTTFGTISDIPIISSNIKYKQSEVRDTVFHDSHLPRYKDPYNLHKNSFSIGIDELCDDIDQSKQMESRNINTSCSRNFSEKESDYSEHEENLYPDQDYWKSLENPIFVFANGVVITWSNEQSIFSGGMHLPIPPNTDERLDDILAFLLIYAQGIFTKNSVKKYQSTSMLYICNYPNRNPTHPPSSCVISDIIKLKTRSAYEKLAVSLAIAQSIRLSIFENCIDDCVVNIRHLPLKLAQVGASTIIEEELKVEAPTIRKRFSELYSYQIAVNLVEDFLDIPDIFWHNCRFHNVWKYLHDYLEIPARLEVLNRRIVCMQELLRVITEERQTAQANRITWIVITLLALHCIAFALRHLFLHRD</sequence>
<protein>
    <recommendedName>
        <fullName evidence="3">DUF155 domain-containing protein</fullName>
    </recommendedName>
</protein>
<feature type="transmembrane region" description="Helical" evidence="2">
    <location>
        <begin position="517"/>
        <end position="538"/>
    </location>
</feature>
<dbReference type="OrthoDB" id="18302at2759"/>
<evidence type="ECO:0000259" key="3">
    <source>
        <dbReference type="Pfam" id="PF02582"/>
    </source>
</evidence>
<keyword evidence="5" id="KW-1185">Reference proteome</keyword>
<evidence type="ECO:0000256" key="2">
    <source>
        <dbReference type="SAM" id="Phobius"/>
    </source>
</evidence>
<reference evidence="4" key="1">
    <citation type="submission" date="2008-06" db="EMBL/GenBank/DDBJ databases">
        <authorList>
            <person name="Lorenzi H."/>
            <person name="Inman J."/>
            <person name="Miller J."/>
            <person name="Schobel S."/>
            <person name="Amedeo P."/>
            <person name="Caler E.V."/>
            <person name="da Silva J."/>
        </authorList>
    </citation>
    <scope>NUCLEOTIDE SEQUENCE [LARGE SCALE GENOMIC DNA]</scope>
    <source>
        <strain evidence="4">RN66</strain>
    </source>
</reference>
<dbReference type="RefSeq" id="XP_002139389.1">
    <property type="nucleotide sequence ID" value="XM_002139353.1"/>
</dbReference>
<name>B6A9Z9_CRYMR</name>
<dbReference type="PANTHER" id="PTHR16255">
    <property type="entry name" value="REQUIRED FOR MEIOTIC NUCLEAR DIVISION PROTEIN 1 HOMOLOG"/>
    <property type="match status" value="1"/>
</dbReference>
<dbReference type="InterPro" id="IPR003734">
    <property type="entry name" value="DUF155"/>
</dbReference>
<dbReference type="eggNOG" id="KOG2861">
    <property type="taxonomic scope" value="Eukaryota"/>
</dbReference>
<keyword evidence="2" id="KW-0472">Membrane</keyword>